<evidence type="ECO:0000313" key="2">
    <source>
        <dbReference type="EMBL" id="ABF57504.1"/>
    </source>
</evidence>
<name>A7IYC1_9CAUD</name>
<sequence length="133" mass="15410">MPDISQIDSGTTLGQVVIGLIALAMIVTTFKDVFKGVPKAVKHRNYRNLASELKETRLELNFQRGINKSMREWELLAREVIRQMQNDLVEAGVEMDPRVTRLMELLEDNEKVRGEFIEEELSREPEPERNLEK</sequence>
<dbReference type="KEGG" id="vg:5745487"/>
<dbReference type="EMBL" id="DQ499600">
    <property type="protein sequence ID" value="ABF57504.1"/>
    <property type="molecule type" value="Genomic_DNA"/>
</dbReference>
<protein>
    <submittedName>
        <fullName evidence="2">Gp50</fullName>
    </submittedName>
</protein>
<dbReference type="RefSeq" id="YP_001468952.1">
    <property type="nucleotide sequence ID" value="NC_009816.1"/>
</dbReference>
<accession>A7IYC1</accession>
<keyword evidence="1" id="KW-0472">Membrane</keyword>
<evidence type="ECO:0000313" key="3">
    <source>
        <dbReference type="Proteomes" id="UP000002414"/>
    </source>
</evidence>
<feature type="transmembrane region" description="Helical" evidence="1">
    <location>
        <begin position="12"/>
        <end position="34"/>
    </location>
</feature>
<organism evidence="2 3">
    <name type="scientific">Corynebacterium phage P1201</name>
    <dbReference type="NCBI Taxonomy" id="384848"/>
    <lineage>
        <taxon>Viruses</taxon>
        <taxon>Duplodnaviria</taxon>
        <taxon>Heunggongvirae</taxon>
        <taxon>Uroviricota</taxon>
        <taxon>Caudoviricetes</taxon>
        <taxon>Zierdtviridae</taxon>
        <taxon>Toshachvirinae</taxon>
        <taxon>Chunghsingvirus</taxon>
        <taxon>Chunghsingvirus P1201</taxon>
        <taxon>Corynebacterium virus P1201</taxon>
    </lineage>
</organism>
<evidence type="ECO:0000256" key="1">
    <source>
        <dbReference type="SAM" id="Phobius"/>
    </source>
</evidence>
<keyword evidence="3" id="KW-1185">Reference proteome</keyword>
<dbReference type="GeneID" id="5745487"/>
<dbReference type="Proteomes" id="UP000002414">
    <property type="component" value="Segment"/>
</dbReference>
<keyword evidence="1" id="KW-1133">Transmembrane helix</keyword>
<proteinExistence type="predicted"/>
<keyword evidence="1" id="KW-0812">Transmembrane</keyword>
<reference evidence="2 3" key="1">
    <citation type="journal article" date="2008" name="Virology">
        <title>Genome sequence of the lytic bacteriophage P1201 from Corynebacterium glutamicum NCHU 87078: Evolutionary relationships to phages from Corynebacterineae.</title>
        <authorList>
            <person name="Chen C.L."/>
            <person name="Pan T.Y."/>
            <person name="Kan S.C."/>
            <person name="Kuan Y.C."/>
            <person name="Hong L.Y."/>
            <person name="Chiu K.R."/>
            <person name="Sheu C.S."/>
            <person name="Yang J.S."/>
            <person name="Hsu W.H."/>
            <person name="Hu H.Y."/>
        </authorList>
    </citation>
    <scope>NUCLEOTIDE SEQUENCE</scope>
</reference>